<dbReference type="HOGENOM" id="CLU_936035_0_0_7"/>
<dbReference type="Proteomes" id="UP000008561">
    <property type="component" value="Chromosome"/>
</dbReference>
<dbReference type="EMBL" id="CP000859">
    <property type="protein sequence ID" value="ABW66146.1"/>
    <property type="molecule type" value="Genomic_DNA"/>
</dbReference>
<proteinExistence type="inferred from homology"/>
<dbReference type="eggNOG" id="COG0491">
    <property type="taxonomic scope" value="Bacteria"/>
</dbReference>
<dbReference type="Gene3D" id="3.60.15.10">
    <property type="entry name" value="Ribonuclease Z/Hydroxyacylglutathione hydrolase-like"/>
    <property type="match status" value="1"/>
</dbReference>
<evidence type="ECO:0000313" key="4">
    <source>
        <dbReference type="EMBL" id="ABW66146.1"/>
    </source>
</evidence>
<name>A8ZSY2_DESOH</name>
<dbReference type="SUPFAM" id="SSF56281">
    <property type="entry name" value="Metallo-hydrolase/oxidoreductase"/>
    <property type="match status" value="1"/>
</dbReference>
<dbReference type="PANTHER" id="PTHR42951">
    <property type="entry name" value="METALLO-BETA-LACTAMASE DOMAIN-CONTAINING"/>
    <property type="match status" value="1"/>
</dbReference>
<comment type="similarity">
    <text evidence="1">Belongs to the metallo-beta-lactamase superfamily. Class-B beta-lactamase family.</text>
</comment>
<evidence type="ECO:0000256" key="2">
    <source>
        <dbReference type="SAM" id="MobiDB-lite"/>
    </source>
</evidence>
<protein>
    <submittedName>
        <fullName evidence="4">Beta-lactamase domain protein</fullName>
    </submittedName>
</protein>
<evidence type="ECO:0000256" key="1">
    <source>
        <dbReference type="ARBA" id="ARBA00005250"/>
    </source>
</evidence>
<dbReference type="InterPro" id="IPR001279">
    <property type="entry name" value="Metallo-B-lactamas"/>
</dbReference>
<dbReference type="CDD" id="cd06262">
    <property type="entry name" value="metallo-hydrolase-like_MBL-fold"/>
    <property type="match status" value="1"/>
</dbReference>
<reference evidence="4 5" key="1">
    <citation type="submission" date="2007-10" db="EMBL/GenBank/DDBJ databases">
        <title>Complete sequence of Desulfococcus oleovorans Hxd3.</title>
        <authorList>
            <consortium name="US DOE Joint Genome Institute"/>
            <person name="Copeland A."/>
            <person name="Lucas S."/>
            <person name="Lapidus A."/>
            <person name="Barry K."/>
            <person name="Glavina del Rio T."/>
            <person name="Dalin E."/>
            <person name="Tice H."/>
            <person name="Pitluck S."/>
            <person name="Kiss H."/>
            <person name="Brettin T."/>
            <person name="Bruce D."/>
            <person name="Detter J.C."/>
            <person name="Han C."/>
            <person name="Schmutz J."/>
            <person name="Larimer F."/>
            <person name="Land M."/>
            <person name="Hauser L."/>
            <person name="Kyrpides N."/>
            <person name="Kim E."/>
            <person name="Wawrik B."/>
            <person name="Richardson P."/>
        </authorList>
    </citation>
    <scope>NUCLEOTIDE SEQUENCE [LARGE SCALE GENOMIC DNA]</scope>
    <source>
        <strain evidence="5">DSM 6200 / JCM 39069 / Hxd3</strain>
    </source>
</reference>
<dbReference type="SMART" id="SM00849">
    <property type="entry name" value="Lactamase_B"/>
    <property type="match status" value="1"/>
</dbReference>
<dbReference type="Pfam" id="PF00753">
    <property type="entry name" value="Lactamase_B"/>
    <property type="match status" value="1"/>
</dbReference>
<dbReference type="STRING" id="96561.Dole_0336"/>
<dbReference type="KEGG" id="dol:Dole_0336"/>
<dbReference type="GO" id="GO:0017001">
    <property type="term" value="P:antibiotic catabolic process"/>
    <property type="evidence" value="ECO:0007669"/>
    <property type="project" value="UniProtKB-ARBA"/>
</dbReference>
<feature type="region of interest" description="Disordered" evidence="2">
    <location>
        <begin position="1"/>
        <end position="34"/>
    </location>
</feature>
<gene>
    <name evidence="4" type="ordered locus">Dole_0336</name>
</gene>
<sequence length="330" mass="37538">MIKTFLDNNTLEQQENKPLDPVHPLKRRMSRKENKMTQQRFGKLVFIPGTNSGKYPFCNSLYIDDEMRGIIDPASDAETLKALAAAGPMDLLINTHYHEDHFSFNFLFPGASLCVHDKDADCLASMDALLSAYGINDPDTIALWRDFLVEGFNYRERTPDRRLTDGEILDFGKTRLQVVHTPGHTPGHCSFYCEQEGVLFLGDLDLTPFGPWYGDAVSSIPDTIASVRRLMEIPARVWITSHNMGVLTQGVAEAAARYLAVIDEREQKIVDFLSTPRTLNEIAAQWFVYKKPREPEMFYAFGERGMAAKHLEYLMEKGDVTKEGGRYRRM</sequence>
<evidence type="ECO:0000259" key="3">
    <source>
        <dbReference type="SMART" id="SM00849"/>
    </source>
</evidence>
<dbReference type="InterPro" id="IPR036866">
    <property type="entry name" value="RibonucZ/Hydroxyglut_hydro"/>
</dbReference>
<evidence type="ECO:0000313" key="5">
    <source>
        <dbReference type="Proteomes" id="UP000008561"/>
    </source>
</evidence>
<dbReference type="InterPro" id="IPR050855">
    <property type="entry name" value="NDM-1-like"/>
</dbReference>
<organism evidence="4 5">
    <name type="scientific">Desulfosudis oleivorans (strain DSM 6200 / JCM 39069 / Hxd3)</name>
    <name type="common">Desulfococcus oleovorans</name>
    <dbReference type="NCBI Taxonomy" id="96561"/>
    <lineage>
        <taxon>Bacteria</taxon>
        <taxon>Pseudomonadati</taxon>
        <taxon>Thermodesulfobacteriota</taxon>
        <taxon>Desulfobacteria</taxon>
        <taxon>Desulfobacterales</taxon>
        <taxon>Desulfosudaceae</taxon>
        <taxon>Desulfosudis</taxon>
    </lineage>
</organism>
<feature type="domain" description="Metallo-beta-lactamase" evidence="3">
    <location>
        <begin position="57"/>
        <end position="242"/>
    </location>
</feature>
<accession>A8ZSY2</accession>
<dbReference type="AlphaFoldDB" id="A8ZSY2"/>
<keyword evidence="5" id="KW-1185">Reference proteome</keyword>
<dbReference type="PANTHER" id="PTHR42951:SF4">
    <property type="entry name" value="ACYL-COENZYME A THIOESTERASE MBLAC2"/>
    <property type="match status" value="1"/>
</dbReference>
<feature type="compositionally biased region" description="Polar residues" evidence="2">
    <location>
        <begin position="1"/>
        <end position="13"/>
    </location>
</feature>